<dbReference type="AlphaFoldDB" id="A0A2T3ZJW8"/>
<gene>
    <name evidence="1" type="ORF">M441DRAFT_54195</name>
</gene>
<dbReference type="Proteomes" id="UP000240493">
    <property type="component" value="Unassembled WGS sequence"/>
</dbReference>
<reference evidence="1 2" key="1">
    <citation type="submission" date="2016-07" db="EMBL/GenBank/DDBJ databases">
        <title>Multiple horizontal gene transfer events from other fungi enriched the ability of initially mycotrophic Trichoderma (Ascomycota) to feed on dead plant biomass.</title>
        <authorList>
            <consortium name="DOE Joint Genome Institute"/>
            <person name="Aerts A."/>
            <person name="Atanasova L."/>
            <person name="Chenthamara K."/>
            <person name="Zhang J."/>
            <person name="Grujic M."/>
            <person name="Henrissat B."/>
            <person name="Kuo A."/>
            <person name="Salamov A."/>
            <person name="Lipzen A."/>
            <person name="Labutti K."/>
            <person name="Barry K."/>
            <person name="Miao Y."/>
            <person name="Rahimi M.J."/>
            <person name="Shen Q."/>
            <person name="Grigoriev I.V."/>
            <person name="Kubicek C.P."/>
            <person name="Druzhinina I.S."/>
        </authorList>
    </citation>
    <scope>NUCLEOTIDE SEQUENCE [LARGE SCALE GENOMIC DNA]</scope>
    <source>
        <strain evidence="1 2">CBS 433.97</strain>
    </source>
</reference>
<name>A0A2T3ZJW8_TRIA4</name>
<sequence>MERPTAPFPLQLAPLIPFQSVVPSVLSSCSYLYGQPVNERPENMAPSLARPTGFPLQHIAIGIN</sequence>
<feature type="non-terminal residue" evidence="1">
    <location>
        <position position="64"/>
    </location>
</feature>
<keyword evidence="2" id="KW-1185">Reference proteome</keyword>
<proteinExistence type="predicted"/>
<accession>A0A2T3ZJW8</accession>
<evidence type="ECO:0000313" key="1">
    <source>
        <dbReference type="EMBL" id="PTB45108.1"/>
    </source>
</evidence>
<dbReference type="PROSITE" id="PS51257">
    <property type="entry name" value="PROKAR_LIPOPROTEIN"/>
    <property type="match status" value="1"/>
</dbReference>
<protein>
    <submittedName>
        <fullName evidence="1">Uncharacterized protein</fullName>
    </submittedName>
</protein>
<evidence type="ECO:0000313" key="2">
    <source>
        <dbReference type="Proteomes" id="UP000240493"/>
    </source>
</evidence>
<organism evidence="1 2">
    <name type="scientific">Trichoderma asperellum (strain ATCC 204424 / CBS 433.97 / NBRC 101777)</name>
    <dbReference type="NCBI Taxonomy" id="1042311"/>
    <lineage>
        <taxon>Eukaryota</taxon>
        <taxon>Fungi</taxon>
        <taxon>Dikarya</taxon>
        <taxon>Ascomycota</taxon>
        <taxon>Pezizomycotina</taxon>
        <taxon>Sordariomycetes</taxon>
        <taxon>Hypocreomycetidae</taxon>
        <taxon>Hypocreales</taxon>
        <taxon>Hypocreaceae</taxon>
        <taxon>Trichoderma</taxon>
    </lineage>
</organism>
<dbReference type="EMBL" id="KZ679257">
    <property type="protein sequence ID" value="PTB45108.1"/>
    <property type="molecule type" value="Genomic_DNA"/>
</dbReference>